<reference evidence="2" key="1">
    <citation type="submission" date="2022-07" db="EMBL/GenBank/DDBJ databases">
        <title>Genome Sequence of Xylaria arbuscula.</title>
        <authorList>
            <person name="Buettner E."/>
        </authorList>
    </citation>
    <scope>NUCLEOTIDE SEQUENCE</scope>
    <source>
        <strain evidence="2">VT107</strain>
    </source>
</reference>
<sequence>MAERKTVGKVEDRGAKGFGIAIGAVFSGDGNADGLEKGSQKVVPGSVRESIFIRQADQSRRAIGFAANANSGAVAVIVIAVVVVIVIAVVVVAPAIAAVVVDFGGGEKMVDNAMKPTLGGSPLRCTKFLAYRRKVEEHLRDLGVGRLDNISYRQNWREITEDGVTIFVEERRPLGLLDQRAVRHELQERILVDFVFEADSVAHLLADFDVHHKHNAVDGYTGLGYIGRDDDASFEIWGLGVVNCVLLAPRKAQVQGQDFHISVALSDLVRQHLNINFTRHKDKNIALWLVPTNDHLAVSVSRFDIIGRYWETVSLQVDMVGLGIPSKVTHELRRIQEVATGKLFHWRGIRGRLGPGIPKSKLDPSERQLLQKCGQYPVSNRPPNLPYPRHLHFGILSGVFCTIGQRVG</sequence>
<dbReference type="EMBL" id="JANPWZ010003446">
    <property type="protein sequence ID" value="KAJ3552611.1"/>
    <property type="molecule type" value="Genomic_DNA"/>
</dbReference>
<organism evidence="2 3">
    <name type="scientific">Xylaria arbuscula</name>
    <dbReference type="NCBI Taxonomy" id="114810"/>
    <lineage>
        <taxon>Eukaryota</taxon>
        <taxon>Fungi</taxon>
        <taxon>Dikarya</taxon>
        <taxon>Ascomycota</taxon>
        <taxon>Pezizomycotina</taxon>
        <taxon>Sordariomycetes</taxon>
        <taxon>Xylariomycetidae</taxon>
        <taxon>Xylariales</taxon>
        <taxon>Xylariaceae</taxon>
        <taxon>Xylaria</taxon>
    </lineage>
</organism>
<protein>
    <submittedName>
        <fullName evidence="2">Uncharacterized protein</fullName>
    </submittedName>
</protein>
<evidence type="ECO:0000313" key="2">
    <source>
        <dbReference type="EMBL" id="KAJ3552611.1"/>
    </source>
</evidence>
<dbReference type="Proteomes" id="UP001148614">
    <property type="component" value="Unassembled WGS sequence"/>
</dbReference>
<feature type="transmembrane region" description="Helical" evidence="1">
    <location>
        <begin position="73"/>
        <end position="101"/>
    </location>
</feature>
<keyword evidence="1" id="KW-0472">Membrane</keyword>
<keyword evidence="1" id="KW-0812">Transmembrane</keyword>
<evidence type="ECO:0000313" key="3">
    <source>
        <dbReference type="Proteomes" id="UP001148614"/>
    </source>
</evidence>
<keyword evidence="1" id="KW-1133">Transmembrane helix</keyword>
<accession>A0A9W8N3V1</accession>
<keyword evidence="3" id="KW-1185">Reference proteome</keyword>
<comment type="caution">
    <text evidence="2">The sequence shown here is derived from an EMBL/GenBank/DDBJ whole genome shotgun (WGS) entry which is preliminary data.</text>
</comment>
<evidence type="ECO:0000256" key="1">
    <source>
        <dbReference type="SAM" id="Phobius"/>
    </source>
</evidence>
<proteinExistence type="predicted"/>
<name>A0A9W8N3V1_9PEZI</name>
<gene>
    <name evidence="2" type="ORF">NPX13_g11071</name>
</gene>
<dbReference type="AlphaFoldDB" id="A0A9W8N3V1"/>